<comment type="caution">
    <text evidence="1">The sequence shown here is derived from an EMBL/GenBank/DDBJ whole genome shotgun (WGS) entry which is preliminary data.</text>
</comment>
<keyword evidence="2" id="KW-1185">Reference proteome</keyword>
<dbReference type="Proteomes" id="UP000054653">
    <property type="component" value="Unassembled WGS sequence"/>
</dbReference>
<evidence type="ECO:0000313" key="1">
    <source>
        <dbReference type="EMBL" id="KRY53451.1"/>
    </source>
</evidence>
<gene>
    <name evidence="1" type="ORF">T03_17079</name>
</gene>
<dbReference type="AlphaFoldDB" id="A0A0V1CW02"/>
<organism evidence="1 2">
    <name type="scientific">Trichinella britovi</name>
    <name type="common">Parasitic roundworm</name>
    <dbReference type="NCBI Taxonomy" id="45882"/>
    <lineage>
        <taxon>Eukaryota</taxon>
        <taxon>Metazoa</taxon>
        <taxon>Ecdysozoa</taxon>
        <taxon>Nematoda</taxon>
        <taxon>Enoplea</taxon>
        <taxon>Dorylaimia</taxon>
        <taxon>Trichinellida</taxon>
        <taxon>Trichinellidae</taxon>
        <taxon>Trichinella</taxon>
    </lineage>
</organism>
<protein>
    <submittedName>
        <fullName evidence="1">Uncharacterized protein</fullName>
    </submittedName>
</protein>
<dbReference type="EMBL" id="JYDI01000085">
    <property type="protein sequence ID" value="KRY53451.1"/>
    <property type="molecule type" value="Genomic_DNA"/>
</dbReference>
<evidence type="ECO:0000313" key="2">
    <source>
        <dbReference type="Proteomes" id="UP000054653"/>
    </source>
</evidence>
<accession>A0A0V1CW02</accession>
<name>A0A0V1CW02_TRIBR</name>
<sequence>MAEDKRKPPDNAAAQFFYLVISYWKCALSGADLSFCRLPPNPRDCFRKRTLFAEQNQLIPQAALGPCYRDHGCQIAAIVIFREVLQKVHLRTKNTATLKCFVKRETSQHITEWKDGNAASNAEQLRVAVCQGSFVILSAFNLKRQRTATKHCLFN</sequence>
<proteinExistence type="predicted"/>
<dbReference type="OrthoDB" id="6605210at2759"/>
<reference evidence="1 2" key="1">
    <citation type="submission" date="2015-01" db="EMBL/GenBank/DDBJ databases">
        <title>Evolution of Trichinella species and genotypes.</title>
        <authorList>
            <person name="Korhonen P.K."/>
            <person name="Edoardo P."/>
            <person name="Giuseppe L.R."/>
            <person name="Gasser R.B."/>
        </authorList>
    </citation>
    <scope>NUCLEOTIDE SEQUENCE [LARGE SCALE GENOMIC DNA]</scope>
    <source>
        <strain evidence="1">ISS120</strain>
    </source>
</reference>